<keyword evidence="1" id="KW-0812">Transmembrane</keyword>
<evidence type="ECO:0000256" key="1">
    <source>
        <dbReference type="SAM" id="Phobius"/>
    </source>
</evidence>
<keyword evidence="1" id="KW-0472">Membrane</keyword>
<dbReference type="EMBL" id="JABSNO010000050">
    <property type="protein sequence ID" value="NRS94133.1"/>
    <property type="molecule type" value="Genomic_DNA"/>
</dbReference>
<feature type="transmembrane region" description="Helical" evidence="1">
    <location>
        <begin position="31"/>
        <end position="49"/>
    </location>
</feature>
<dbReference type="Proteomes" id="UP000610746">
    <property type="component" value="Unassembled WGS sequence"/>
</dbReference>
<protein>
    <submittedName>
        <fullName evidence="2">Uncharacterized protein</fullName>
    </submittedName>
</protein>
<comment type="caution">
    <text evidence="2">The sequence shown here is derived from an EMBL/GenBank/DDBJ whole genome shotgun (WGS) entry which is preliminary data.</text>
</comment>
<evidence type="ECO:0000313" key="2">
    <source>
        <dbReference type="EMBL" id="NRS94133.1"/>
    </source>
</evidence>
<dbReference type="AlphaFoldDB" id="A0A8J8GAP8"/>
<dbReference type="RefSeq" id="WP_173780655.1">
    <property type="nucleotide sequence ID" value="NZ_JABSNO010000050.1"/>
</dbReference>
<proteinExistence type="predicted"/>
<evidence type="ECO:0000313" key="3">
    <source>
        <dbReference type="Proteomes" id="UP000610746"/>
    </source>
</evidence>
<reference evidence="2" key="1">
    <citation type="submission" date="2020-05" db="EMBL/GenBank/DDBJ databases">
        <title>Genomic Encyclopedia of Type Strains, Phase IV (KMG-V): Genome sequencing to study the core and pangenomes of soil and plant-associated prokaryotes.</title>
        <authorList>
            <person name="Whitman W."/>
        </authorList>
    </citation>
    <scope>NUCLEOTIDE SEQUENCE</scope>
    <source>
        <strain evidence="2">16F</strain>
    </source>
</reference>
<accession>A0A8J8GAP8</accession>
<sequence length="164" mass="19163">MLQQVLHINTVGHSYLGQHNLENRAEMNKKIKILLAFVVFIILFIMYTFNSNNNKLAFFKSNKELFIDKFLSIEMNRNKYLGEVADSSNHMNAYMNFGQVYLPMLDQWNGKIKEGDYVSKKKGSTTLIIERNKESYDLYFDIKNFDGAPLPIKRFDGADWQSMP</sequence>
<keyword evidence="1" id="KW-1133">Transmembrane helix</keyword>
<name>A0A8J8GAP8_9FLAO</name>
<keyword evidence="3" id="KW-1185">Reference proteome</keyword>
<organism evidence="2 3">
    <name type="scientific">Frigoriflavimonas asaccharolytica</name>
    <dbReference type="NCBI Taxonomy" id="2735899"/>
    <lineage>
        <taxon>Bacteria</taxon>
        <taxon>Pseudomonadati</taxon>
        <taxon>Bacteroidota</taxon>
        <taxon>Flavobacteriia</taxon>
        <taxon>Flavobacteriales</taxon>
        <taxon>Weeksellaceae</taxon>
        <taxon>Frigoriflavimonas</taxon>
    </lineage>
</organism>
<gene>
    <name evidence="2" type="ORF">HNQ03_003238</name>
</gene>